<gene>
    <name evidence="2" type="ORF">QE152_g22449</name>
</gene>
<evidence type="ECO:0000256" key="1">
    <source>
        <dbReference type="SAM" id="SignalP"/>
    </source>
</evidence>
<keyword evidence="1" id="KW-0732">Signal</keyword>
<name>A0AAW1KKE9_POPJA</name>
<dbReference type="AlphaFoldDB" id="A0AAW1KKE9"/>
<evidence type="ECO:0008006" key="4">
    <source>
        <dbReference type="Google" id="ProtNLM"/>
    </source>
</evidence>
<accession>A0AAW1KKE9</accession>
<dbReference type="PANTHER" id="PTHR33053">
    <property type="entry name" value="PROTEIN, PUTATIVE-RELATED"/>
    <property type="match status" value="1"/>
</dbReference>
<feature type="chain" id="PRO_5043430157" description="Transposase domain-containing protein" evidence="1">
    <location>
        <begin position="25"/>
        <end position="694"/>
    </location>
</feature>
<evidence type="ECO:0000313" key="3">
    <source>
        <dbReference type="Proteomes" id="UP001458880"/>
    </source>
</evidence>
<dbReference type="Proteomes" id="UP001458880">
    <property type="component" value="Unassembled WGS sequence"/>
</dbReference>
<organism evidence="2 3">
    <name type="scientific">Popillia japonica</name>
    <name type="common">Japanese beetle</name>
    <dbReference type="NCBI Taxonomy" id="7064"/>
    <lineage>
        <taxon>Eukaryota</taxon>
        <taxon>Metazoa</taxon>
        <taxon>Ecdysozoa</taxon>
        <taxon>Arthropoda</taxon>
        <taxon>Hexapoda</taxon>
        <taxon>Insecta</taxon>
        <taxon>Pterygota</taxon>
        <taxon>Neoptera</taxon>
        <taxon>Endopterygota</taxon>
        <taxon>Coleoptera</taxon>
        <taxon>Polyphaga</taxon>
        <taxon>Scarabaeiformia</taxon>
        <taxon>Scarabaeidae</taxon>
        <taxon>Rutelinae</taxon>
        <taxon>Popillia</taxon>
    </lineage>
</organism>
<dbReference type="PANTHER" id="PTHR33053:SF24">
    <property type="entry name" value="TRANSPOSASE DOMAIN-CONTAINING PROTEIN"/>
    <property type="match status" value="1"/>
</dbReference>
<sequence>MLQIVIAVLILIGTFNLNRNVTTSFPFKQVEQPTTLKSSQAIASSASIDLETFDLPFPNNVTETHLSESETESSDGNIANDNLVSKLRYWSTIQHKIPQSAFSDLLRILSPYHPELPLDSRTILNTPKKQNIQELESGQYIYLGILNGLTRKLTSTTRQTFPNNTINLSFNIDGIPIYNSSNIQFWPILCLVTNSVVKFQPFVVAVFCGKSKPIPLDTYLNNFVSELNEKFQPFVVAVFCGKSKPIPLDTYLNNFVSELNELLDKGFLYLNTKFNLKINNFICDAPARAYIKCTKSHGGYAACDKCTVFGIYTNGKVIYRDILASKRTDESFLNQVDEDHHKGISPLVQLPLGLVTQIPIDYMHSVCLGVTRKLINSWISGPFQIRLRSQSIKNISDRLVSLKSMVPHEINRKPWELSELGRWKATEFRTFLLYTGPTVIKNIVPLAVYEHFLLLHCGILILISSKHLKKFGIEVANEFLRLFVNHCENLYGFDYYVYNIHSLCHLSDEVSIHGPLDQFSAFPFENYLGQLKRLIRSPNKPLQQLCRRLSEIDNVFEVDTNNKLSFEFLFPHNDGPSLHFFSYKQFKQLISKDYVFSSFMYCNADAYCLSQDSSVIQIQNILADSTNNPVIIGKEFKSITSLYSYPIESMEFNIYVLQSLSNSLKFWDFKCIVAKCFVYPLNDKGCFVSYPLLH</sequence>
<evidence type="ECO:0000313" key="2">
    <source>
        <dbReference type="EMBL" id="KAK9719826.1"/>
    </source>
</evidence>
<dbReference type="EMBL" id="JASPKY010000216">
    <property type="protein sequence ID" value="KAK9719826.1"/>
    <property type="molecule type" value="Genomic_DNA"/>
</dbReference>
<protein>
    <recommendedName>
        <fullName evidence="4">Transposase domain-containing protein</fullName>
    </recommendedName>
</protein>
<comment type="caution">
    <text evidence="2">The sequence shown here is derived from an EMBL/GenBank/DDBJ whole genome shotgun (WGS) entry which is preliminary data.</text>
</comment>
<proteinExistence type="predicted"/>
<keyword evidence="3" id="KW-1185">Reference proteome</keyword>
<reference evidence="2 3" key="1">
    <citation type="journal article" date="2024" name="BMC Genomics">
        <title>De novo assembly and annotation of Popillia japonica's genome with initial clues to its potential as an invasive pest.</title>
        <authorList>
            <person name="Cucini C."/>
            <person name="Boschi S."/>
            <person name="Funari R."/>
            <person name="Cardaioli E."/>
            <person name="Iannotti N."/>
            <person name="Marturano G."/>
            <person name="Paoli F."/>
            <person name="Bruttini M."/>
            <person name="Carapelli A."/>
            <person name="Frati F."/>
            <person name="Nardi F."/>
        </authorList>
    </citation>
    <scope>NUCLEOTIDE SEQUENCE [LARGE SCALE GENOMIC DNA]</scope>
    <source>
        <strain evidence="2">DMR45628</strain>
    </source>
</reference>
<feature type="signal peptide" evidence="1">
    <location>
        <begin position="1"/>
        <end position="24"/>
    </location>
</feature>